<dbReference type="Proteomes" id="UP000235786">
    <property type="component" value="Unassembled WGS sequence"/>
</dbReference>
<evidence type="ECO:0008006" key="3">
    <source>
        <dbReference type="Google" id="ProtNLM"/>
    </source>
</evidence>
<organism evidence="1 2">
    <name type="scientific">Hyaloscypha variabilis (strain UAMH 11265 / GT02V1 / F)</name>
    <name type="common">Meliniomyces variabilis</name>
    <dbReference type="NCBI Taxonomy" id="1149755"/>
    <lineage>
        <taxon>Eukaryota</taxon>
        <taxon>Fungi</taxon>
        <taxon>Dikarya</taxon>
        <taxon>Ascomycota</taxon>
        <taxon>Pezizomycotina</taxon>
        <taxon>Leotiomycetes</taxon>
        <taxon>Helotiales</taxon>
        <taxon>Hyaloscyphaceae</taxon>
        <taxon>Hyaloscypha</taxon>
        <taxon>Hyaloscypha variabilis</taxon>
    </lineage>
</organism>
<keyword evidence="2" id="KW-1185">Reference proteome</keyword>
<evidence type="ECO:0000313" key="2">
    <source>
        <dbReference type="Proteomes" id="UP000235786"/>
    </source>
</evidence>
<name>A0A2J6REI4_HYAVF</name>
<proteinExistence type="predicted"/>
<gene>
    <name evidence="1" type="ORF">L207DRAFT_586616</name>
</gene>
<reference evidence="1 2" key="1">
    <citation type="submission" date="2016-04" db="EMBL/GenBank/DDBJ databases">
        <title>A degradative enzymes factory behind the ericoid mycorrhizal symbiosis.</title>
        <authorList>
            <consortium name="DOE Joint Genome Institute"/>
            <person name="Martino E."/>
            <person name="Morin E."/>
            <person name="Grelet G."/>
            <person name="Kuo A."/>
            <person name="Kohler A."/>
            <person name="Daghino S."/>
            <person name="Barry K."/>
            <person name="Choi C."/>
            <person name="Cichocki N."/>
            <person name="Clum A."/>
            <person name="Copeland A."/>
            <person name="Hainaut M."/>
            <person name="Haridas S."/>
            <person name="Labutti K."/>
            <person name="Lindquist E."/>
            <person name="Lipzen A."/>
            <person name="Khouja H.-R."/>
            <person name="Murat C."/>
            <person name="Ohm R."/>
            <person name="Olson A."/>
            <person name="Spatafora J."/>
            <person name="Veneault-Fourrey C."/>
            <person name="Henrissat B."/>
            <person name="Grigoriev I."/>
            <person name="Martin F."/>
            <person name="Perotto S."/>
        </authorList>
    </citation>
    <scope>NUCLEOTIDE SEQUENCE [LARGE SCALE GENOMIC DNA]</scope>
    <source>
        <strain evidence="1 2">F</strain>
    </source>
</reference>
<evidence type="ECO:0000313" key="1">
    <source>
        <dbReference type="EMBL" id="PMD36931.1"/>
    </source>
</evidence>
<accession>A0A2J6REI4</accession>
<dbReference type="EMBL" id="KZ613950">
    <property type="protein sequence ID" value="PMD36931.1"/>
    <property type="molecule type" value="Genomic_DNA"/>
</dbReference>
<dbReference type="AlphaFoldDB" id="A0A2J6REI4"/>
<protein>
    <recommendedName>
        <fullName evidence="3">Heterokaryon incompatibility domain-containing protein</fullName>
    </recommendedName>
</protein>
<sequence>MLLEVLDVLQLPDSQPIAMNDRYFLDTKTPRWIALIRLLQHQYFSRVWVCQEVAISRSLELYFGGKYFSWETLMMARTALQHPHVASLVTMGHVGLGDIRSPRNATTMGFFRLLMAKGIQIPLGFALSFSQRFGYKMPEDLERTEAFLLQYACY</sequence>